<feature type="transmembrane region" description="Helical" evidence="6">
    <location>
        <begin position="39"/>
        <end position="66"/>
    </location>
</feature>
<dbReference type="RefSeq" id="WP_071390464.1">
    <property type="nucleotide sequence ID" value="NZ_MLQS01000023.1"/>
</dbReference>
<feature type="transmembrane region" description="Helical" evidence="6">
    <location>
        <begin position="305"/>
        <end position="328"/>
    </location>
</feature>
<keyword evidence="4 6" id="KW-1133">Transmembrane helix</keyword>
<evidence type="ECO:0000256" key="2">
    <source>
        <dbReference type="ARBA" id="ARBA00022475"/>
    </source>
</evidence>
<organism evidence="8 9">
    <name type="scientific">Anaerobacillus alkalidiazotrophicus</name>
    <dbReference type="NCBI Taxonomy" id="472963"/>
    <lineage>
        <taxon>Bacteria</taxon>
        <taxon>Bacillati</taxon>
        <taxon>Bacillota</taxon>
        <taxon>Bacilli</taxon>
        <taxon>Bacillales</taxon>
        <taxon>Bacillaceae</taxon>
        <taxon>Anaerobacillus</taxon>
    </lineage>
</organism>
<feature type="transmembrane region" description="Helical" evidence="6">
    <location>
        <begin position="141"/>
        <end position="165"/>
    </location>
</feature>
<dbReference type="GO" id="GO:0006825">
    <property type="term" value="P:copper ion transport"/>
    <property type="evidence" value="ECO:0007669"/>
    <property type="project" value="InterPro"/>
</dbReference>
<dbReference type="GO" id="GO:0005886">
    <property type="term" value="C:plasma membrane"/>
    <property type="evidence" value="ECO:0007669"/>
    <property type="project" value="UniProtKB-SubCell"/>
</dbReference>
<dbReference type="PANTHER" id="PTHR34820:SF4">
    <property type="entry name" value="INNER MEMBRANE PROTEIN YEBZ"/>
    <property type="match status" value="1"/>
</dbReference>
<feature type="transmembrane region" description="Helical" evidence="6">
    <location>
        <begin position="340"/>
        <end position="361"/>
    </location>
</feature>
<evidence type="ECO:0000256" key="4">
    <source>
        <dbReference type="ARBA" id="ARBA00022989"/>
    </source>
</evidence>
<keyword evidence="2" id="KW-1003">Cell membrane</keyword>
<keyword evidence="3 6" id="KW-0812">Transmembrane</keyword>
<accession>A0A1S2M538</accession>
<sequence length="540" mass="61520">MVVLSKALLYPSFAFLIGGLILTLVPTTKRPSIKIKRSAFALVVLSIIMLSFVPIFSSVIYVSNIFNLSFFQGLELVLTNFTIGKIWLMTVVIGIFLAITIILNKKDKSFVYFVALLLGIVMIFIVSKASHMASLQPNLGYITHGIHFLSVSIWVGILFVIGLCAKDEQNWLPFLKWYTPVAITSVLTVTISGLFLMGGTTPEYANSFMLSYGQFLLLKHLLFMLIILYGVINGFIIKRKLKRDSSFRPKKWLRLESIFILFVLFITALMTESTPPHNVSVTLERSQPSFIFEKFHGSVGPYSTVVFSASLVSYVFIIMVLISVFFLIRTALINNRIIKGIISSTIFLIASYLFVMTTISVENTFMSEGVIFHSVEEAIMEGHQENDQLTILQKGNRYDDIIYVLYTINESELISELLFKSESGYERIWDSRLTIGGIPIIETDYKIRTFLISDGPWLQQGYSFTYVTFGFIQEPKDVDTVEIRYEGEHKKVPIMNQSFFNLSYSNDQWEALHPIIFYDQSENEVGDYMRGIMETDAYCH</sequence>
<comment type="caution">
    <text evidence="8">The sequence shown here is derived from an EMBL/GenBank/DDBJ whole genome shotgun (WGS) entry which is preliminary data.</text>
</comment>
<evidence type="ECO:0000259" key="7">
    <source>
        <dbReference type="Pfam" id="PF05425"/>
    </source>
</evidence>
<feature type="transmembrane region" description="Helical" evidence="6">
    <location>
        <begin position="252"/>
        <end position="270"/>
    </location>
</feature>
<dbReference type="InterPro" id="IPR032694">
    <property type="entry name" value="CopC/D"/>
</dbReference>
<feature type="transmembrane region" description="Helical" evidence="6">
    <location>
        <begin position="209"/>
        <end position="232"/>
    </location>
</feature>
<dbReference type="AlphaFoldDB" id="A0A1S2M538"/>
<evidence type="ECO:0000256" key="5">
    <source>
        <dbReference type="ARBA" id="ARBA00023136"/>
    </source>
</evidence>
<dbReference type="EMBL" id="MLQS01000023">
    <property type="protein sequence ID" value="OIJ18987.1"/>
    <property type="molecule type" value="Genomic_DNA"/>
</dbReference>
<feature type="transmembrane region" description="Helical" evidence="6">
    <location>
        <begin position="177"/>
        <end position="197"/>
    </location>
</feature>
<dbReference type="PANTHER" id="PTHR34820">
    <property type="entry name" value="INNER MEMBRANE PROTEIN YEBZ"/>
    <property type="match status" value="1"/>
</dbReference>
<proteinExistence type="predicted"/>
<feature type="transmembrane region" description="Helical" evidence="6">
    <location>
        <begin position="86"/>
        <end position="103"/>
    </location>
</feature>
<name>A0A1S2M538_9BACI</name>
<evidence type="ECO:0000313" key="9">
    <source>
        <dbReference type="Proteomes" id="UP000180057"/>
    </source>
</evidence>
<comment type="subcellular location">
    <subcellularLocation>
        <location evidence="1">Cell membrane</location>
        <topology evidence="1">Multi-pass membrane protein</topology>
    </subcellularLocation>
</comment>
<evidence type="ECO:0000256" key="6">
    <source>
        <dbReference type="SAM" id="Phobius"/>
    </source>
</evidence>
<evidence type="ECO:0000256" key="3">
    <source>
        <dbReference type="ARBA" id="ARBA00022692"/>
    </source>
</evidence>
<gene>
    <name evidence="8" type="ORF">BKP45_14780</name>
</gene>
<dbReference type="Proteomes" id="UP000180057">
    <property type="component" value="Unassembled WGS sequence"/>
</dbReference>
<keyword evidence="9" id="KW-1185">Reference proteome</keyword>
<feature type="domain" description="Copper resistance protein D" evidence="7">
    <location>
        <begin position="174"/>
        <end position="269"/>
    </location>
</feature>
<dbReference type="OrthoDB" id="2387346at2"/>
<evidence type="ECO:0000313" key="8">
    <source>
        <dbReference type="EMBL" id="OIJ18987.1"/>
    </source>
</evidence>
<dbReference type="Pfam" id="PF05425">
    <property type="entry name" value="CopD"/>
    <property type="match status" value="1"/>
</dbReference>
<evidence type="ECO:0000256" key="1">
    <source>
        <dbReference type="ARBA" id="ARBA00004651"/>
    </source>
</evidence>
<dbReference type="InterPro" id="IPR008457">
    <property type="entry name" value="Cu-R_CopD_dom"/>
</dbReference>
<dbReference type="STRING" id="472963.BKP45_14780"/>
<keyword evidence="5 6" id="KW-0472">Membrane</keyword>
<feature type="transmembrane region" description="Helical" evidence="6">
    <location>
        <begin position="110"/>
        <end position="129"/>
    </location>
</feature>
<protein>
    <recommendedName>
        <fullName evidence="7">Copper resistance protein D domain-containing protein</fullName>
    </recommendedName>
</protein>
<feature type="transmembrane region" description="Helical" evidence="6">
    <location>
        <begin position="7"/>
        <end position="27"/>
    </location>
</feature>
<reference evidence="8 9" key="1">
    <citation type="submission" date="2016-10" db="EMBL/GenBank/DDBJ databases">
        <title>Draft genome sequences of four alkaliphilic bacteria belonging to the Anaerobacillus genus.</title>
        <authorList>
            <person name="Bassil N.M."/>
            <person name="Lloyd J.R."/>
        </authorList>
    </citation>
    <scope>NUCLEOTIDE SEQUENCE [LARGE SCALE GENOMIC DNA]</scope>
    <source>
        <strain evidence="8 9">DSM 22531</strain>
    </source>
</reference>